<evidence type="ECO:0000256" key="2">
    <source>
        <dbReference type="ARBA" id="ARBA00022617"/>
    </source>
</evidence>
<dbReference type="InterPro" id="IPR005117">
    <property type="entry name" value="NiRdtase/SiRdtase_haem-b_fer"/>
</dbReference>
<reference evidence="10" key="1">
    <citation type="journal article" date="2019" name="Int. J. Syst. Evol. Microbiol.">
        <title>The Global Catalogue of Microorganisms (GCM) 10K type strain sequencing project: providing services to taxonomists for standard genome sequencing and annotation.</title>
        <authorList>
            <consortium name="The Broad Institute Genomics Platform"/>
            <consortium name="The Broad Institute Genome Sequencing Center for Infectious Disease"/>
            <person name="Wu L."/>
            <person name="Ma J."/>
        </authorList>
    </citation>
    <scope>NUCLEOTIDE SEQUENCE [LARGE SCALE GENOMIC DNA]</scope>
    <source>
        <strain evidence="10">JCM 18127</strain>
    </source>
</reference>
<organism evidence="9 10">
    <name type="scientific">Nocardioides nanhaiensis</name>
    <dbReference type="NCBI Taxonomy" id="1476871"/>
    <lineage>
        <taxon>Bacteria</taxon>
        <taxon>Bacillati</taxon>
        <taxon>Actinomycetota</taxon>
        <taxon>Actinomycetes</taxon>
        <taxon>Propionibacteriales</taxon>
        <taxon>Nocardioidaceae</taxon>
        <taxon>Nocardioides</taxon>
    </lineage>
</organism>
<protein>
    <recommendedName>
        <fullName evidence="8">Nitrite/Sulfite reductase ferredoxin-like domain-containing protein</fullName>
    </recommendedName>
</protein>
<dbReference type="Proteomes" id="UP001500621">
    <property type="component" value="Unassembled WGS sequence"/>
</dbReference>
<evidence type="ECO:0000256" key="1">
    <source>
        <dbReference type="ARBA" id="ARBA00022485"/>
    </source>
</evidence>
<keyword evidence="1" id="KW-0004">4Fe-4S</keyword>
<dbReference type="PANTHER" id="PTHR32439:SF9">
    <property type="entry name" value="BLR3264 PROTEIN"/>
    <property type="match status" value="1"/>
</dbReference>
<dbReference type="PANTHER" id="PTHR32439">
    <property type="entry name" value="FERREDOXIN--NITRITE REDUCTASE, CHLOROPLASTIC"/>
    <property type="match status" value="1"/>
</dbReference>
<dbReference type="Gene3D" id="3.90.480.10">
    <property type="entry name" value="Sulfite Reductase Hemoprotein,Domain 2"/>
    <property type="match status" value="1"/>
</dbReference>
<dbReference type="InterPro" id="IPR051329">
    <property type="entry name" value="NIR_SIR_4Fe-4S"/>
</dbReference>
<dbReference type="Pfam" id="PF03460">
    <property type="entry name" value="NIR_SIR_ferr"/>
    <property type="match status" value="1"/>
</dbReference>
<keyword evidence="4" id="KW-0560">Oxidoreductase</keyword>
<feature type="region of interest" description="Disordered" evidence="7">
    <location>
        <begin position="1"/>
        <end position="22"/>
    </location>
</feature>
<dbReference type="SUPFAM" id="SSF56014">
    <property type="entry name" value="Nitrite and sulphite reductase 4Fe-4S domain-like"/>
    <property type="match status" value="1"/>
</dbReference>
<dbReference type="SUPFAM" id="SSF55124">
    <property type="entry name" value="Nitrite/Sulfite reductase N-terminal domain-like"/>
    <property type="match status" value="1"/>
</dbReference>
<feature type="domain" description="Nitrite/Sulfite reductase ferredoxin-like" evidence="8">
    <location>
        <begin position="34"/>
        <end position="82"/>
    </location>
</feature>
<proteinExistence type="predicted"/>
<comment type="caution">
    <text evidence="9">The sequence shown here is derived from an EMBL/GenBank/DDBJ whole genome shotgun (WGS) entry which is preliminary data.</text>
</comment>
<evidence type="ECO:0000256" key="7">
    <source>
        <dbReference type="SAM" id="MobiDB-lite"/>
    </source>
</evidence>
<dbReference type="RefSeq" id="WP_345266907.1">
    <property type="nucleotide sequence ID" value="NZ_BAABIM010000003.1"/>
</dbReference>
<dbReference type="InterPro" id="IPR045854">
    <property type="entry name" value="NO2/SO3_Rdtase_4Fe4S_sf"/>
</dbReference>
<dbReference type="InterPro" id="IPR036136">
    <property type="entry name" value="Nit/Sulf_reduc_fer-like_dom_sf"/>
</dbReference>
<dbReference type="EMBL" id="BAABIM010000003">
    <property type="protein sequence ID" value="GAA4688609.1"/>
    <property type="molecule type" value="Genomic_DNA"/>
</dbReference>
<evidence type="ECO:0000256" key="6">
    <source>
        <dbReference type="ARBA" id="ARBA00023014"/>
    </source>
</evidence>
<accession>A0ABP8WFA8</accession>
<keyword evidence="10" id="KW-1185">Reference proteome</keyword>
<evidence type="ECO:0000259" key="8">
    <source>
        <dbReference type="Pfam" id="PF03460"/>
    </source>
</evidence>
<dbReference type="Gene3D" id="3.30.413.10">
    <property type="entry name" value="Sulfite Reductase Hemoprotein, domain 1"/>
    <property type="match status" value="1"/>
</dbReference>
<evidence type="ECO:0000256" key="4">
    <source>
        <dbReference type="ARBA" id="ARBA00023002"/>
    </source>
</evidence>
<keyword evidence="5" id="KW-0408">Iron</keyword>
<evidence type="ECO:0000256" key="3">
    <source>
        <dbReference type="ARBA" id="ARBA00022723"/>
    </source>
</evidence>
<gene>
    <name evidence="9" type="ORF">GCM10023226_28020</name>
</gene>
<keyword evidence="2" id="KW-0349">Heme</keyword>
<keyword evidence="6" id="KW-0411">Iron-sulfur</keyword>
<name>A0ABP8WFA8_9ACTN</name>
<evidence type="ECO:0000313" key="10">
    <source>
        <dbReference type="Proteomes" id="UP001500621"/>
    </source>
</evidence>
<evidence type="ECO:0000313" key="9">
    <source>
        <dbReference type="EMBL" id="GAA4688609.1"/>
    </source>
</evidence>
<keyword evidence="3" id="KW-0479">Metal-binding</keyword>
<sequence length="297" mass="30847">MPLADPTSALPTRPARTRRDRCPGVLRPWPADDGALVRVRLVGGRVTAAALQALSQVAQRHGDGDLHLTARANLQLRGLPLEGGALPEPVVAEVEATGLLPSRTHELARNVLCSPLTGLRGGRADLRPLLAELDRRLCADPVLAALPGRFCLVLDDGRGDLHAAPADLGLVALDDERAQVRVGRDGWGEVVALDDAVPALLGLARRFLADRGEGPTAAWHVDELPAPWAASGLPDPAALVVSAPLPHGGAHVAAPGGALAPVLVEQLAERGDRLVVTPWRGVVVEAEAAGPHGEVAA</sequence>
<evidence type="ECO:0000256" key="5">
    <source>
        <dbReference type="ARBA" id="ARBA00023004"/>
    </source>
</evidence>